<name>A0ACC2Z2M2_9PEZI</name>
<keyword evidence="1" id="KW-0251">Elongation factor</keyword>
<dbReference type="Proteomes" id="UP001172680">
    <property type="component" value="Unassembled WGS sequence"/>
</dbReference>
<evidence type="ECO:0000313" key="2">
    <source>
        <dbReference type="Proteomes" id="UP001172680"/>
    </source>
</evidence>
<proteinExistence type="predicted"/>
<sequence length="130" mass="14288">MSQYPRNAMSNYAAPNQQRHLRACMVCSIVLLHSKFLQNGCPNCDSFLELAGSAENVAECTSQVYEGLIMMAQPQDSWVAKWQRIVNYVPGVYATKVVGQLPEYAIVGAENAGVKYIPRDGSELDDEGAV</sequence>
<accession>A0ACC2Z2M2</accession>
<keyword evidence="2" id="KW-1185">Reference proteome</keyword>
<protein>
    <submittedName>
        <fullName evidence="1">Transcription elongation factor spt4</fullName>
    </submittedName>
</protein>
<reference evidence="1" key="1">
    <citation type="submission" date="2022-10" db="EMBL/GenBank/DDBJ databases">
        <title>Culturing micro-colonial fungi from biological soil crusts in the Mojave desert and describing Neophaeococcomyces mojavensis, and introducing the new genera and species Taxawa tesnikishii.</title>
        <authorList>
            <person name="Kurbessoian T."/>
            <person name="Stajich J.E."/>
        </authorList>
    </citation>
    <scope>NUCLEOTIDE SEQUENCE</scope>
    <source>
        <strain evidence="1">JES_115</strain>
    </source>
</reference>
<organism evidence="1 2">
    <name type="scientific">Coniosporium tulheliwenetii</name>
    <dbReference type="NCBI Taxonomy" id="3383036"/>
    <lineage>
        <taxon>Eukaryota</taxon>
        <taxon>Fungi</taxon>
        <taxon>Dikarya</taxon>
        <taxon>Ascomycota</taxon>
        <taxon>Pezizomycotina</taxon>
        <taxon>Dothideomycetes</taxon>
        <taxon>Dothideomycetes incertae sedis</taxon>
        <taxon>Coniosporium</taxon>
    </lineage>
</organism>
<keyword evidence="1" id="KW-0648">Protein biosynthesis</keyword>
<gene>
    <name evidence="1" type="primary">SPT4</name>
    <name evidence="1" type="ORF">H2199_005192</name>
</gene>
<evidence type="ECO:0000313" key="1">
    <source>
        <dbReference type="EMBL" id="KAJ9641977.1"/>
    </source>
</evidence>
<dbReference type="EMBL" id="JAPDRP010000014">
    <property type="protein sequence ID" value="KAJ9641977.1"/>
    <property type="molecule type" value="Genomic_DNA"/>
</dbReference>
<comment type="caution">
    <text evidence="1">The sequence shown here is derived from an EMBL/GenBank/DDBJ whole genome shotgun (WGS) entry which is preliminary data.</text>
</comment>